<gene>
    <name evidence="2" type="ORF">GCM10010285_12080</name>
</gene>
<evidence type="ECO:0000256" key="1">
    <source>
        <dbReference type="SAM" id="MobiDB-lite"/>
    </source>
</evidence>
<protein>
    <submittedName>
        <fullName evidence="2">Uncharacterized protein</fullName>
    </submittedName>
</protein>
<reference evidence="3" key="1">
    <citation type="journal article" date="2019" name="Int. J. Syst. Evol. Microbiol.">
        <title>The Global Catalogue of Microorganisms (GCM) 10K type strain sequencing project: providing services to taxonomists for standard genome sequencing and annotation.</title>
        <authorList>
            <consortium name="The Broad Institute Genomics Platform"/>
            <consortium name="The Broad Institute Genome Sequencing Center for Infectious Disease"/>
            <person name="Wu L."/>
            <person name="Ma J."/>
        </authorList>
    </citation>
    <scope>NUCLEOTIDE SEQUENCE [LARGE SCALE GENOMIC DNA]</scope>
    <source>
        <strain evidence="3">JCM 4416</strain>
    </source>
</reference>
<name>A0ABQ2SMS8_STREZ</name>
<proteinExistence type="predicted"/>
<feature type="region of interest" description="Disordered" evidence="1">
    <location>
        <begin position="1"/>
        <end position="73"/>
    </location>
</feature>
<organism evidence="2 3">
    <name type="scientific">Streptomyces pseudogriseolus</name>
    <name type="common">Streptomyces gancidicus</name>
    <name type="synonym">Streptomyces rubiginosus</name>
    <dbReference type="NCBI Taxonomy" id="36817"/>
    <lineage>
        <taxon>Bacteria</taxon>
        <taxon>Bacillati</taxon>
        <taxon>Actinomycetota</taxon>
        <taxon>Actinomycetes</taxon>
        <taxon>Kitasatosporales</taxon>
        <taxon>Streptomycetaceae</taxon>
        <taxon>Streptomyces</taxon>
        <taxon>Streptomyces pseudogriseolus group</taxon>
    </lineage>
</organism>
<evidence type="ECO:0000313" key="3">
    <source>
        <dbReference type="Proteomes" id="UP000597853"/>
    </source>
</evidence>
<feature type="compositionally biased region" description="Low complexity" evidence="1">
    <location>
        <begin position="57"/>
        <end position="72"/>
    </location>
</feature>
<accession>A0ABQ2SMS8</accession>
<comment type="caution">
    <text evidence="2">The sequence shown here is derived from an EMBL/GenBank/DDBJ whole genome shotgun (WGS) entry which is preliminary data.</text>
</comment>
<dbReference type="Proteomes" id="UP000597853">
    <property type="component" value="Unassembled WGS sequence"/>
</dbReference>
<dbReference type="EMBL" id="BMTX01000002">
    <property type="protein sequence ID" value="GGS34610.1"/>
    <property type="molecule type" value="Genomic_DNA"/>
</dbReference>
<keyword evidence="3" id="KW-1185">Reference proteome</keyword>
<evidence type="ECO:0000313" key="2">
    <source>
        <dbReference type="EMBL" id="GGS34610.1"/>
    </source>
</evidence>
<sequence>MPPEAAGTGRLSPAGRKARAHEGRRLPRLRGAAARGEKRGPCEPAPSPDAGPLSDTGSHPGSGPPAASGPSADVGVTMYVVGFGDASPCDPSEPAVGAVRIVSTCGGWGSCGA</sequence>